<feature type="transmembrane region" description="Helical" evidence="1">
    <location>
        <begin position="281"/>
        <end position="301"/>
    </location>
</feature>
<dbReference type="EMBL" id="HBFC01008989">
    <property type="protein sequence ID" value="CAD8702499.1"/>
    <property type="molecule type" value="Transcribed_RNA"/>
</dbReference>
<feature type="transmembrane region" description="Helical" evidence="1">
    <location>
        <begin position="451"/>
        <end position="472"/>
    </location>
</feature>
<reference evidence="2" key="1">
    <citation type="submission" date="2021-01" db="EMBL/GenBank/DDBJ databases">
        <authorList>
            <person name="Corre E."/>
            <person name="Pelletier E."/>
            <person name="Niang G."/>
            <person name="Scheremetjew M."/>
            <person name="Finn R."/>
            <person name="Kale V."/>
            <person name="Holt S."/>
            <person name="Cochrane G."/>
            <person name="Meng A."/>
            <person name="Brown T."/>
            <person name="Cohen L."/>
        </authorList>
    </citation>
    <scope>NUCLEOTIDE SEQUENCE</scope>
    <source>
        <strain evidence="2">SL-175</strain>
    </source>
</reference>
<keyword evidence="1" id="KW-1133">Transmembrane helix</keyword>
<gene>
    <name evidence="2" type="ORF">MANT1106_LOCUS5181</name>
</gene>
<feature type="transmembrane region" description="Helical" evidence="1">
    <location>
        <begin position="251"/>
        <end position="269"/>
    </location>
</feature>
<accession>A0A7S0SBU3</accession>
<protein>
    <recommendedName>
        <fullName evidence="3">DUF445 domain-containing protein</fullName>
    </recommendedName>
</protein>
<sequence length="473" mass="52250">MPMMHPTTAAATASMATSALLGAAVSAHRKMLHHNHEFFSSPARALLASDDDGDKDTHIALYIIIPFISAIVGYVTNVMALQMTFYPLEFTPGILKFAQPEGQPFGLLGGWQGIIPAKAGKMAGILCDLMTTKLLDVEEMFGKIDPDKFAQALAPEMKGSMYRIIQDVMRREAPTFWESLPVYVQQELVGEAMRGAPEFLASVIADLQKHVYEVLDLRAMVVKLSLANKQSVVRMFQEVGKSEFRIIENSGAYFGFAFGVVQMIVFYVVDKTSPAYSGPLLPVFGFMVGYLTNWVALKLIFRPIHPTRVCCFTVQGAFLRRQNEVSEQFSALNVELFCNAKNLWEEMMFGRLSGAFGELIQRHASSFTDITIGASKPVATMIFGADAYDRMRAQIGVKLVEELPKCVPVSYAYQDSALGVEETVCEAMKKLPADEFEGVLHPVFEEDEIKLIVIGGLLGAIVGFAQYILLFAQ</sequence>
<evidence type="ECO:0008006" key="3">
    <source>
        <dbReference type="Google" id="ProtNLM"/>
    </source>
</evidence>
<evidence type="ECO:0000256" key="1">
    <source>
        <dbReference type="SAM" id="Phobius"/>
    </source>
</evidence>
<dbReference type="PANTHER" id="PTHR35791">
    <property type="entry name" value="UPF0754 MEMBRANE PROTEIN YHEB"/>
    <property type="match status" value="1"/>
</dbReference>
<organism evidence="2">
    <name type="scientific">Mantoniella antarctica</name>
    <dbReference type="NCBI Taxonomy" id="81844"/>
    <lineage>
        <taxon>Eukaryota</taxon>
        <taxon>Viridiplantae</taxon>
        <taxon>Chlorophyta</taxon>
        <taxon>Mamiellophyceae</taxon>
        <taxon>Mamiellales</taxon>
        <taxon>Mamiellaceae</taxon>
        <taxon>Mantoniella</taxon>
    </lineage>
</organism>
<keyword evidence="1" id="KW-0472">Membrane</keyword>
<feature type="transmembrane region" description="Helical" evidence="1">
    <location>
        <begin position="59"/>
        <end position="81"/>
    </location>
</feature>
<evidence type="ECO:0000313" key="2">
    <source>
        <dbReference type="EMBL" id="CAD8702499.1"/>
    </source>
</evidence>
<dbReference type="AlphaFoldDB" id="A0A7S0SBU3"/>
<name>A0A7S0SBU3_9CHLO</name>
<dbReference type="PANTHER" id="PTHR35791:SF1">
    <property type="entry name" value="UPF0754 MEMBRANE PROTEIN YHEB"/>
    <property type="match status" value="1"/>
</dbReference>
<proteinExistence type="predicted"/>
<keyword evidence="1" id="KW-0812">Transmembrane</keyword>